<keyword evidence="2" id="KW-1185">Reference proteome</keyword>
<name>A0A9W9GDG3_9EURO</name>
<proteinExistence type="predicted"/>
<reference evidence="1" key="1">
    <citation type="submission" date="2022-11" db="EMBL/GenBank/DDBJ databases">
        <authorList>
            <person name="Petersen C."/>
        </authorList>
    </citation>
    <scope>NUCLEOTIDE SEQUENCE</scope>
    <source>
        <strain evidence="1">IBT 30069</strain>
    </source>
</reference>
<gene>
    <name evidence="1" type="ORF">N7456_000934</name>
</gene>
<dbReference type="PANTHER" id="PTHR38797">
    <property type="entry name" value="NUCLEAR PORE COMPLEX PROTEIN NUP85-RELATED"/>
    <property type="match status" value="1"/>
</dbReference>
<protein>
    <submittedName>
        <fullName evidence="1">Uncharacterized protein</fullName>
    </submittedName>
</protein>
<sequence>MAAVDASNPLNLDLGDPHELCETEEVIFSLLTRYLPETSSITPNEAAEQVNAFVLEVSQRPSPLEGKQEVSNFLLMFWELMFRLAQQLDYRHEPMQRFIALIKALRNLPETAFIEQPGPGAPYDGQPAWRSKCYYTMMLTERWHPENPEYKSPEDLWDFRWRNMNGLLAHFTHHNLDTYGYEKNGISVIIRALEEYRRKKPVSPINRRVPAAAIWFVLCSSIIYSACQRQGFPNIGPGKFWKGEPQQGLSIARWNFWKKRFGELEGHPDATELTKEACRAAIEEMDKYPSDVE</sequence>
<dbReference type="EMBL" id="JAPQKH010000001">
    <property type="protein sequence ID" value="KAJ5116586.1"/>
    <property type="molecule type" value="Genomic_DNA"/>
</dbReference>
<dbReference type="OrthoDB" id="3350591at2759"/>
<dbReference type="InterPro" id="IPR022085">
    <property type="entry name" value="OpdG"/>
</dbReference>
<evidence type="ECO:0000313" key="2">
    <source>
        <dbReference type="Proteomes" id="UP001149165"/>
    </source>
</evidence>
<dbReference type="Proteomes" id="UP001149165">
    <property type="component" value="Unassembled WGS sequence"/>
</dbReference>
<dbReference type="PANTHER" id="PTHR38797:SF4">
    <property type="entry name" value="NUCLEAR PORE COMPLEX PROTEIN NUP85"/>
    <property type="match status" value="1"/>
</dbReference>
<dbReference type="AlphaFoldDB" id="A0A9W9GDG3"/>
<dbReference type="Pfam" id="PF12311">
    <property type="entry name" value="DUF3632"/>
    <property type="match status" value="1"/>
</dbReference>
<comment type="caution">
    <text evidence="1">The sequence shown here is derived from an EMBL/GenBank/DDBJ whole genome shotgun (WGS) entry which is preliminary data.</text>
</comment>
<accession>A0A9W9GDG3</accession>
<organism evidence="1 2">
    <name type="scientific">Penicillium angulare</name>
    <dbReference type="NCBI Taxonomy" id="116970"/>
    <lineage>
        <taxon>Eukaryota</taxon>
        <taxon>Fungi</taxon>
        <taxon>Dikarya</taxon>
        <taxon>Ascomycota</taxon>
        <taxon>Pezizomycotina</taxon>
        <taxon>Eurotiomycetes</taxon>
        <taxon>Eurotiomycetidae</taxon>
        <taxon>Eurotiales</taxon>
        <taxon>Aspergillaceae</taxon>
        <taxon>Penicillium</taxon>
    </lineage>
</organism>
<reference evidence="1" key="2">
    <citation type="journal article" date="2023" name="IMA Fungus">
        <title>Comparative genomic study of the Penicillium genus elucidates a diverse pangenome and 15 lateral gene transfer events.</title>
        <authorList>
            <person name="Petersen C."/>
            <person name="Sorensen T."/>
            <person name="Nielsen M.R."/>
            <person name="Sondergaard T.E."/>
            <person name="Sorensen J.L."/>
            <person name="Fitzpatrick D.A."/>
            <person name="Frisvad J.C."/>
            <person name="Nielsen K.L."/>
        </authorList>
    </citation>
    <scope>NUCLEOTIDE SEQUENCE</scope>
    <source>
        <strain evidence="1">IBT 30069</strain>
    </source>
</reference>
<dbReference type="InterPro" id="IPR053204">
    <property type="entry name" value="Oxopyrrolidines_Biosynth-assoc"/>
</dbReference>
<evidence type="ECO:0000313" key="1">
    <source>
        <dbReference type="EMBL" id="KAJ5116586.1"/>
    </source>
</evidence>